<evidence type="ECO:0000313" key="14">
    <source>
        <dbReference type="Proteomes" id="UP001153069"/>
    </source>
</evidence>
<name>A0A9N8DX28_9STRA</name>
<feature type="transmembrane region" description="Helical" evidence="11">
    <location>
        <begin position="1404"/>
        <end position="1426"/>
    </location>
</feature>
<dbReference type="SUPFAM" id="SSF52540">
    <property type="entry name" value="P-loop containing nucleoside triphosphate hydrolases"/>
    <property type="match status" value="2"/>
</dbReference>
<evidence type="ECO:0000256" key="11">
    <source>
        <dbReference type="SAM" id="Phobius"/>
    </source>
</evidence>
<keyword evidence="8 11" id="KW-1133">Transmembrane helix</keyword>
<dbReference type="Pfam" id="PF00005">
    <property type="entry name" value="ABC_tran"/>
    <property type="match status" value="2"/>
</dbReference>
<dbReference type="InterPro" id="IPR003439">
    <property type="entry name" value="ABC_transporter-like_ATP-bd"/>
</dbReference>
<accession>A0A9N8DX28</accession>
<keyword evidence="9 11" id="KW-0472">Membrane</keyword>
<keyword evidence="14" id="KW-1185">Reference proteome</keyword>
<organism evidence="13 14">
    <name type="scientific">Seminavis robusta</name>
    <dbReference type="NCBI Taxonomy" id="568900"/>
    <lineage>
        <taxon>Eukaryota</taxon>
        <taxon>Sar</taxon>
        <taxon>Stramenopiles</taxon>
        <taxon>Ochrophyta</taxon>
        <taxon>Bacillariophyta</taxon>
        <taxon>Bacillariophyceae</taxon>
        <taxon>Bacillariophycidae</taxon>
        <taxon>Naviculales</taxon>
        <taxon>Naviculaceae</taxon>
        <taxon>Seminavis</taxon>
    </lineage>
</organism>
<feature type="transmembrane region" description="Helical" evidence="11">
    <location>
        <begin position="1481"/>
        <end position="1500"/>
    </location>
</feature>
<feature type="domain" description="ABC transporter" evidence="12">
    <location>
        <begin position="1595"/>
        <end position="1834"/>
    </location>
</feature>
<dbReference type="PANTHER" id="PTHR19229:SF36">
    <property type="entry name" value="ATP-BINDING CASSETTE SUB-FAMILY A MEMBER 2"/>
    <property type="match status" value="1"/>
</dbReference>
<feature type="region of interest" description="Disordered" evidence="10">
    <location>
        <begin position="585"/>
        <end position="610"/>
    </location>
</feature>
<dbReference type="GO" id="GO:0005524">
    <property type="term" value="F:ATP binding"/>
    <property type="evidence" value="ECO:0007669"/>
    <property type="project" value="UniProtKB-KW"/>
</dbReference>
<keyword evidence="5" id="KW-0677">Repeat</keyword>
<comment type="similarity">
    <text evidence="2">Belongs to the ABC transporter superfamily. ABCA family.</text>
</comment>
<keyword evidence="3" id="KW-0813">Transport</keyword>
<feature type="transmembrane region" description="Helical" evidence="11">
    <location>
        <begin position="1521"/>
        <end position="1541"/>
    </location>
</feature>
<dbReference type="PANTHER" id="PTHR19229">
    <property type="entry name" value="ATP-BINDING CASSETTE TRANSPORTER SUBFAMILY A ABCA"/>
    <property type="match status" value="1"/>
</dbReference>
<dbReference type="OrthoDB" id="196083at2759"/>
<evidence type="ECO:0000256" key="6">
    <source>
        <dbReference type="ARBA" id="ARBA00022741"/>
    </source>
</evidence>
<proteinExistence type="inferred from homology"/>
<keyword evidence="4 11" id="KW-0812">Transmembrane</keyword>
<gene>
    <name evidence="13" type="ORF">SEMRO_419_G138990.1</name>
</gene>
<evidence type="ECO:0000256" key="2">
    <source>
        <dbReference type="ARBA" id="ARBA00008869"/>
    </source>
</evidence>
<feature type="transmembrane region" description="Helical" evidence="11">
    <location>
        <begin position="22"/>
        <end position="43"/>
    </location>
</feature>
<dbReference type="Pfam" id="PF23321">
    <property type="entry name" value="R1_ABCA1"/>
    <property type="match status" value="1"/>
</dbReference>
<dbReference type="Gene3D" id="3.40.50.300">
    <property type="entry name" value="P-loop containing nucleotide triphosphate hydrolases"/>
    <property type="match status" value="2"/>
</dbReference>
<dbReference type="GO" id="GO:0140359">
    <property type="term" value="F:ABC-type transporter activity"/>
    <property type="evidence" value="ECO:0007669"/>
    <property type="project" value="InterPro"/>
</dbReference>
<keyword evidence="6" id="KW-0547">Nucleotide-binding</keyword>
<comment type="caution">
    <text evidence="13">The sequence shown here is derived from an EMBL/GenBank/DDBJ whole genome shotgun (WGS) entry which is preliminary data.</text>
</comment>
<evidence type="ECO:0000256" key="4">
    <source>
        <dbReference type="ARBA" id="ARBA00022692"/>
    </source>
</evidence>
<protein>
    <submittedName>
        <fullName evidence="13">Retinal-specific ATP-binding cassette transporter</fullName>
    </submittedName>
</protein>
<feature type="domain" description="ABC transporter" evidence="12">
    <location>
        <begin position="613"/>
        <end position="846"/>
    </location>
</feature>
<dbReference type="InterPro" id="IPR056264">
    <property type="entry name" value="R2_ABCA1-4-like"/>
</dbReference>
<feature type="transmembrane region" description="Helical" evidence="11">
    <location>
        <begin position="1366"/>
        <end position="1392"/>
    </location>
</feature>
<feature type="transmembrane region" description="Helical" evidence="11">
    <location>
        <begin position="393"/>
        <end position="419"/>
    </location>
</feature>
<dbReference type="EMBL" id="CAICTM010000418">
    <property type="protein sequence ID" value="CAB9510069.1"/>
    <property type="molecule type" value="Genomic_DNA"/>
</dbReference>
<evidence type="ECO:0000256" key="3">
    <source>
        <dbReference type="ARBA" id="ARBA00022448"/>
    </source>
</evidence>
<evidence type="ECO:0000256" key="1">
    <source>
        <dbReference type="ARBA" id="ARBA00004141"/>
    </source>
</evidence>
<feature type="transmembrane region" description="Helical" evidence="11">
    <location>
        <begin position="351"/>
        <end position="372"/>
    </location>
</feature>
<dbReference type="InterPro" id="IPR026082">
    <property type="entry name" value="ABCA"/>
</dbReference>
<dbReference type="FunFam" id="3.40.50.300:FF:000335">
    <property type="entry name" value="ATP binding cassette subfamily A member 5"/>
    <property type="match status" value="1"/>
</dbReference>
<evidence type="ECO:0000256" key="9">
    <source>
        <dbReference type="ARBA" id="ARBA00023136"/>
    </source>
</evidence>
<feature type="transmembrane region" description="Helical" evidence="11">
    <location>
        <begin position="457"/>
        <end position="474"/>
    </location>
</feature>
<feature type="transmembrane region" description="Helical" evidence="11">
    <location>
        <begin position="1438"/>
        <end position="1461"/>
    </location>
</feature>
<dbReference type="InterPro" id="IPR027417">
    <property type="entry name" value="P-loop_NTPase"/>
</dbReference>
<reference evidence="13" key="1">
    <citation type="submission" date="2020-06" db="EMBL/GenBank/DDBJ databases">
        <authorList>
            <consortium name="Plant Systems Biology data submission"/>
        </authorList>
    </citation>
    <scope>NUCLEOTIDE SEQUENCE</scope>
    <source>
        <strain evidence="13">D6</strain>
    </source>
</reference>
<dbReference type="InterPro" id="IPR003593">
    <property type="entry name" value="AAA+_ATPase"/>
</dbReference>
<dbReference type="GO" id="GO:0016020">
    <property type="term" value="C:membrane"/>
    <property type="evidence" value="ECO:0007669"/>
    <property type="project" value="UniProtKB-SubCell"/>
</dbReference>
<evidence type="ECO:0000256" key="10">
    <source>
        <dbReference type="SAM" id="MobiDB-lite"/>
    </source>
</evidence>
<feature type="transmembrane region" description="Helical" evidence="11">
    <location>
        <begin position="1073"/>
        <end position="1096"/>
    </location>
</feature>
<feature type="transmembrane region" description="Helical" evidence="11">
    <location>
        <begin position="1325"/>
        <end position="1346"/>
    </location>
</feature>
<dbReference type="SMART" id="SM00382">
    <property type="entry name" value="AAA"/>
    <property type="match status" value="2"/>
</dbReference>
<dbReference type="PROSITE" id="PS50893">
    <property type="entry name" value="ABC_TRANSPORTER_2"/>
    <property type="match status" value="2"/>
</dbReference>
<dbReference type="CDD" id="cd03263">
    <property type="entry name" value="ABC_subfamily_A"/>
    <property type="match status" value="2"/>
</dbReference>
<dbReference type="Pfam" id="PF12698">
    <property type="entry name" value="ABC2_membrane_3"/>
    <property type="match status" value="2"/>
</dbReference>
<evidence type="ECO:0000256" key="7">
    <source>
        <dbReference type="ARBA" id="ARBA00022840"/>
    </source>
</evidence>
<dbReference type="FunFam" id="3.40.50.300:FF:000298">
    <property type="entry name" value="ATP-binding cassette sub-family A member 12"/>
    <property type="match status" value="1"/>
</dbReference>
<evidence type="ECO:0000256" key="5">
    <source>
        <dbReference type="ARBA" id="ARBA00022737"/>
    </source>
</evidence>
<dbReference type="InterPro" id="IPR013525">
    <property type="entry name" value="ABC2_TM"/>
</dbReference>
<feature type="transmembrane region" description="Helical" evidence="11">
    <location>
        <begin position="425"/>
        <end position="445"/>
    </location>
</feature>
<sequence>MLCCSAPFAALMRRNVLYRQRNFVATILDLALPIGFAAILLGIKAAFDSGSSSLERELIPAVVRTDSDTMRILSFSDYVTAILAQRVCVLTTVEERDGSMSEPVFTITGMPVDGYEWQVPFVWCDPRQCTTEGEDAYDFCEYPILAVAPLTANDAGGQNRSLEFQKYVNERFPQLMEPELTHFVGGDDYKFVRMFDSDAAINEYVASSTYGNTGSEKIGLAVVFEGNDTENYKYSIRANSTNFNSPVGASEPGAKTSPDTKTNFATYANEDTVCDIPGQGNPDQGYFQLSCTGLYIYNGFLTTQRLVQDWIMVDTDSKDAGFFVSEHGVNYVPFPSRAYEEDGAYADLAGFMPLLMTLGILYSCSSMVSYVVQEKELRQKELLKMMGVTDLEIGWSWFLSFWMFHIITATFVTLISASLFPASDFLLLFIFWQFCFLGFVVMSMMCSTFTAKTTRGVLIALLVVFAGFFFTLAADVETGSTGTISLLSLHPVTAMSYALLEVGRLENIGVGLTTDSMATTDAPSGYTFVSAYGNLVFSCIFMGIFTWYFNRTIAPDYGQALPFYFPFTTSYWFPSSVKHAEVKDNDGDGVDDNTPIEPVSDSLKQQTRDGQSIEIKSLKKDFGEKLAVDGLNLSMYNGHITALLGHNGAGKTTTIGMLTGALSPTSGTATIAGKDIRTEMSQIRDDIGICLQHDCLFPKLTVREHVQFFSRVKGIYGKMSHQEAEASVDQAIRDVALEEKSNTFSANLSGGMKRKLSVAMAFCGGSKVVFLDEPTSGMDPFSRRFSWNVIRQYRSDRCIILTTHFMDEADILGDRIAIMSEGRLRCCGSSLFLKKTYGVGYQLTIEKRSKFKSETTPTHQLPLAQPPIVEPMVITEDDEFDREIDVDDMDVFKKNESIDVGDMGDVKKNESIDVDEVDGKPIAVATIAAAAVQAVPVTEEAIKDIVVGAVEDAALLSNVGTELSFQLPLGASENFVPMLEQLDRLVQNGSISTYGVSITTLDEVFQIVARGEETDKHDFKSSHFSSKDIGAAGDEDEKSVRSRMDLENDGLFGTHVQALMRKRAANFKRDKKAWCCTTILPSMFVLIGLLVLKFAVPGRNMEPLLLDLNDYNKDSSADPRNPIPFNAPDSFFTCNPGNCTTRSSTVYESDVTGESYSFCGGETLANESCSISDSEEVVSHIDQAGAEGVGGDVESIWEASNFTLTQGISVQGASQYGGIFMNHDPSSITQSNESYGATLSQNCSNNLGDYVEESECDNYGTGIGYTVAYNFTALHAAPLFQALADEGIIRKALGRTTFKITTTIAPLPITELENTFEESANATNLWFLIVLSFPFILGAFATFVVAERESKAKHLQIVAGVTPASYWLATLLWDWINYLIPFGVTIVLLFAFDVSSLTTSEGNMFAGVFLLLLLFGTAGAAFSYCVSFMFKSPSLCNIALIVSGFLIAMGASMTCFILRLIGQQPYDYRSSLVTAAQVVEWIFRFFPPFCLGKGLLFGIYRQSFELINGKRHSAFDPEIMLIEIIFLAVESVVYLIAAIYIDILSSNPEFMGWVQQTLCCRRSSERSAVAAIPDDDDVIAEQQRVLGGQANEDAIVMSELTKIYPNGKIAVNQLSLGIAPGECFGLLGINGAGKTTTMGMLTAEFPPTQGDATLAGFSLRQEPEKTRRRIGYCPQFDAHFANLTGREHVELYASIKGIPSDSVRIAAAEKLKQVGLSETDSDRLSSNYSGGMKRRLSLACATIGSPQLVFLDECSTGVDPVARREIWQLVSDLVSAEVPEGGQKTSVILTTHSMDECEALCPRIGIMANGKLRCLGSAQHLKTKFGKGYQLELKVATTSKDDEDFRVHLVTLARSKGAAVDQEQASADDEVFFNLQEAETALQQVTGDDYLSSMLNEANPNGYGVFKDCSSATGVHLSDLTSFVTNEIRMRDLHSFIVGAYPSAILRERQDMKARFEVTSEGISIAKIFQSIEENKEQVKLSDYGVSQTSLEQVFNMHAAEAERLKQGRMDG</sequence>
<dbReference type="GO" id="GO:0005319">
    <property type="term" value="F:lipid transporter activity"/>
    <property type="evidence" value="ECO:0007669"/>
    <property type="project" value="TreeGrafter"/>
</dbReference>
<comment type="subcellular location">
    <subcellularLocation>
        <location evidence="1">Membrane</location>
        <topology evidence="1">Multi-pass membrane protein</topology>
    </subcellularLocation>
</comment>
<evidence type="ECO:0000259" key="12">
    <source>
        <dbReference type="PROSITE" id="PS50893"/>
    </source>
</evidence>
<dbReference type="InterPro" id="IPR017871">
    <property type="entry name" value="ABC_transporter-like_CS"/>
</dbReference>
<dbReference type="GO" id="GO:0016887">
    <property type="term" value="F:ATP hydrolysis activity"/>
    <property type="evidence" value="ECO:0007669"/>
    <property type="project" value="InterPro"/>
</dbReference>
<dbReference type="Proteomes" id="UP001153069">
    <property type="component" value="Unassembled WGS sequence"/>
</dbReference>
<evidence type="ECO:0000256" key="8">
    <source>
        <dbReference type="ARBA" id="ARBA00022989"/>
    </source>
</evidence>
<feature type="transmembrane region" description="Helical" evidence="11">
    <location>
        <begin position="526"/>
        <end position="549"/>
    </location>
</feature>
<keyword evidence="7 13" id="KW-0067">ATP-binding</keyword>
<dbReference type="PROSITE" id="PS00211">
    <property type="entry name" value="ABC_TRANSPORTER_1"/>
    <property type="match status" value="2"/>
</dbReference>
<evidence type="ECO:0000313" key="13">
    <source>
        <dbReference type="EMBL" id="CAB9510069.1"/>
    </source>
</evidence>